<dbReference type="Proteomes" id="UP001282284">
    <property type="component" value="Unassembled WGS sequence"/>
</dbReference>
<keyword evidence="3" id="KW-1185">Reference proteome</keyword>
<sequence length="237" mass="28341">MLGRERRKLRTEQKYYLHIHDYLSLRNRLSSVMDLDKHSINEEGYNIRSLYFDDPHRTALTTKNDGIFNREKYRIRMYNDSNEVINVERKSKFGEYVCKESAPLSLEEYTAILAGDFSFLLQREERLLHEFYAALTTRHYRPSVIVDYWREAYVYTWGNVRITFDKKLSAAVNTYDVFDPNLTLEEVLPTELTIMEVKFDSFLPEHIRMLISPKSHVRSSISKYVLCREKTLQHFKE</sequence>
<evidence type="ECO:0000313" key="2">
    <source>
        <dbReference type="EMBL" id="MDW0113070.1"/>
    </source>
</evidence>
<gene>
    <name evidence="2" type="ORF">QT711_07715</name>
</gene>
<protein>
    <submittedName>
        <fullName evidence="2">Polyphosphate polymerase domain-containing protein</fullName>
    </submittedName>
</protein>
<proteinExistence type="predicted"/>
<evidence type="ECO:0000313" key="3">
    <source>
        <dbReference type="Proteomes" id="UP001282284"/>
    </source>
</evidence>
<dbReference type="Pfam" id="PF09359">
    <property type="entry name" value="VTC"/>
    <property type="match status" value="1"/>
</dbReference>
<dbReference type="InterPro" id="IPR018966">
    <property type="entry name" value="VTC_domain"/>
</dbReference>
<organism evidence="2 3">
    <name type="scientific">Sporosarcina saromensis</name>
    <dbReference type="NCBI Taxonomy" id="359365"/>
    <lineage>
        <taxon>Bacteria</taxon>
        <taxon>Bacillati</taxon>
        <taxon>Bacillota</taxon>
        <taxon>Bacilli</taxon>
        <taxon>Bacillales</taxon>
        <taxon>Caryophanaceae</taxon>
        <taxon>Sporosarcina</taxon>
    </lineage>
</organism>
<dbReference type="Gene3D" id="3.20.100.30">
    <property type="entry name" value="VTC, catalytic tunnel domain"/>
    <property type="match status" value="1"/>
</dbReference>
<accession>A0ABU4G7W7</accession>
<feature type="domain" description="VTC" evidence="1">
    <location>
        <begin position="10"/>
        <end position="228"/>
    </location>
</feature>
<dbReference type="RefSeq" id="WP_317943172.1">
    <property type="nucleotide sequence ID" value="NZ_JAUBDI010000005.1"/>
</dbReference>
<comment type="caution">
    <text evidence="2">The sequence shown here is derived from an EMBL/GenBank/DDBJ whole genome shotgun (WGS) entry which is preliminary data.</text>
</comment>
<name>A0ABU4G7W7_9BACL</name>
<reference evidence="2 3" key="1">
    <citation type="submission" date="2023-06" db="EMBL/GenBank/DDBJ databases">
        <title>Sporosarcina sp. nov., isolated from Korean traditional fermented seafood 'Jeotgal'.</title>
        <authorList>
            <person name="Yang A.I."/>
            <person name="Shin N.-R."/>
        </authorList>
    </citation>
    <scope>NUCLEOTIDE SEQUENCE [LARGE SCALE GENOMIC DNA]</scope>
    <source>
        <strain evidence="2 3">KCTC13119</strain>
    </source>
</reference>
<dbReference type="CDD" id="cd07750">
    <property type="entry name" value="PolyPPase_VTC_like"/>
    <property type="match status" value="1"/>
</dbReference>
<dbReference type="EMBL" id="JAUBDI010000005">
    <property type="protein sequence ID" value="MDW0113070.1"/>
    <property type="molecule type" value="Genomic_DNA"/>
</dbReference>
<dbReference type="InterPro" id="IPR042267">
    <property type="entry name" value="VTC_sf"/>
</dbReference>
<evidence type="ECO:0000259" key="1">
    <source>
        <dbReference type="Pfam" id="PF09359"/>
    </source>
</evidence>